<dbReference type="KEGG" id="ptm:GSPATT00038860001"/>
<dbReference type="AlphaFoldDB" id="A0CQY7"/>
<feature type="coiled-coil region" evidence="2">
    <location>
        <begin position="730"/>
        <end position="757"/>
    </location>
</feature>
<evidence type="ECO:0000313" key="5">
    <source>
        <dbReference type="Proteomes" id="UP000000600"/>
    </source>
</evidence>
<dbReference type="RefSeq" id="XP_001440601.1">
    <property type="nucleotide sequence ID" value="XM_001440564.1"/>
</dbReference>
<dbReference type="Gene3D" id="1.10.238.10">
    <property type="entry name" value="EF-hand"/>
    <property type="match status" value="2"/>
</dbReference>
<dbReference type="CDD" id="cd00051">
    <property type="entry name" value="EFh"/>
    <property type="match status" value="1"/>
</dbReference>
<dbReference type="InterPro" id="IPR018247">
    <property type="entry name" value="EF_Hand_1_Ca_BS"/>
</dbReference>
<feature type="domain" description="EF-hand" evidence="3">
    <location>
        <begin position="577"/>
        <end position="612"/>
    </location>
</feature>
<keyword evidence="5" id="KW-1185">Reference proteome</keyword>
<dbReference type="PANTHER" id="PTHR23064">
    <property type="entry name" value="TROPONIN"/>
    <property type="match status" value="1"/>
</dbReference>
<evidence type="ECO:0000313" key="4">
    <source>
        <dbReference type="EMBL" id="CAK73204.1"/>
    </source>
</evidence>
<dbReference type="EMBL" id="CT868144">
    <property type="protein sequence ID" value="CAK73204.1"/>
    <property type="molecule type" value="Genomic_DNA"/>
</dbReference>
<organism evidence="4 5">
    <name type="scientific">Paramecium tetraurelia</name>
    <dbReference type="NCBI Taxonomy" id="5888"/>
    <lineage>
        <taxon>Eukaryota</taxon>
        <taxon>Sar</taxon>
        <taxon>Alveolata</taxon>
        <taxon>Ciliophora</taxon>
        <taxon>Intramacronucleata</taxon>
        <taxon>Oligohymenophorea</taxon>
        <taxon>Peniculida</taxon>
        <taxon>Parameciidae</taxon>
        <taxon>Paramecium</taxon>
    </lineage>
</organism>
<dbReference type="HOGENOM" id="CLU_336960_0_0_1"/>
<dbReference type="Pfam" id="PF13833">
    <property type="entry name" value="EF-hand_8"/>
    <property type="match status" value="2"/>
</dbReference>
<evidence type="ECO:0000256" key="1">
    <source>
        <dbReference type="ARBA" id="ARBA00022837"/>
    </source>
</evidence>
<dbReference type="eggNOG" id="ENOG502SKYS">
    <property type="taxonomic scope" value="Eukaryota"/>
</dbReference>
<protein>
    <recommendedName>
        <fullName evidence="3">EF-hand domain-containing protein</fullName>
    </recommendedName>
</protein>
<dbReference type="OrthoDB" id="26525at2759"/>
<evidence type="ECO:0000256" key="2">
    <source>
        <dbReference type="SAM" id="Coils"/>
    </source>
</evidence>
<dbReference type="InterPro" id="IPR002048">
    <property type="entry name" value="EF_hand_dom"/>
</dbReference>
<dbReference type="GO" id="GO:0005509">
    <property type="term" value="F:calcium ion binding"/>
    <property type="evidence" value="ECO:0007669"/>
    <property type="project" value="InterPro"/>
</dbReference>
<dbReference type="InterPro" id="IPR011992">
    <property type="entry name" value="EF-hand-dom_pair"/>
</dbReference>
<dbReference type="InParanoid" id="A0CQY7"/>
<dbReference type="GeneID" id="5026385"/>
<accession>A0CQY7</accession>
<keyword evidence="2" id="KW-0175">Coiled coil</keyword>
<dbReference type="PROSITE" id="PS50222">
    <property type="entry name" value="EF_HAND_2"/>
    <property type="match status" value="2"/>
</dbReference>
<sequence>MQLRKERIHYHGKTNKDLKFISKMSESGEQTELERPRIQSLNSSNKKNFPQLLESRRKMISSFVDPVAETMSLTKKKYDHHQIGYPRQTQLEDKSKRPFCGDSNVHYNRKDISRNFDKEGDQNSGDKAKLVNQKMEENAKCIQETQLVGLENKVTLEGKVDLEKVRDIKRSIRRRYANRKNFQKIFNSWDEDANGAISVKNLYNMVNKMGININQDEAKVLLASADKDGSNDLGMDEFMDLIFNDKDILNVDLKQLDTTDKNTAINILIQDAQLAHQRKHHNQINIMLKNRVLMMCIHEQQLKLGQWLLEADEKQEGHLSQKKFEEVVKKLRIDEKILSNDDIKELANNFRGDSQFIDYKQFINHLKQFQLKEEVYDDPYALKEKVELIKNKQDKQKFRINVFDLTKVNGWHLERMRYRANNMINKLKKYLPERDNFQEYLQEKINGDTINQKEFNKLVVQFLNSVNETHHKFDIESLLSVIQFNQYNTQSKSEVLRILYDENDDDFFERAQQQIKQPPPPQDKAILQGSMPEETKDTQSEITKSYYCKDLGLSMNLPNIRKQVQAVLKKVDDQIFNKREKQLKIFKEFDVDQDGYVSQVDLQQRMKHILTQDEIRLLIQYVDPENKGFSNFAEFSSKIRNGMTILDENGAQLINVNTQPSKTTIIAATSFLPELQRSIDEFKKPFIASKNRSDYKPSTRYGATPNLRDTFANIVPLEKSGLWASAEQRFSKNREEYQKEEKKLKEFRQEQKLERIRSYQQEIRGRIKSQDDFQK</sequence>
<evidence type="ECO:0000259" key="3">
    <source>
        <dbReference type="PROSITE" id="PS50222"/>
    </source>
</evidence>
<dbReference type="Proteomes" id="UP000000600">
    <property type="component" value="Unassembled WGS sequence"/>
</dbReference>
<dbReference type="OMA" id="NSVNETH"/>
<dbReference type="InterPro" id="IPR052591">
    <property type="entry name" value="CML21-like"/>
</dbReference>
<dbReference type="SMART" id="SM00054">
    <property type="entry name" value="EFh"/>
    <property type="match status" value="3"/>
</dbReference>
<feature type="domain" description="EF-hand" evidence="3">
    <location>
        <begin position="177"/>
        <end position="212"/>
    </location>
</feature>
<gene>
    <name evidence="4" type="ORF">GSPATT00038860001</name>
</gene>
<name>A0CQY7_PARTE</name>
<reference evidence="4 5" key="1">
    <citation type="journal article" date="2006" name="Nature">
        <title>Global trends of whole-genome duplications revealed by the ciliate Paramecium tetraurelia.</title>
        <authorList>
            <consortium name="Genoscope"/>
            <person name="Aury J.-M."/>
            <person name="Jaillon O."/>
            <person name="Duret L."/>
            <person name="Noel B."/>
            <person name="Jubin C."/>
            <person name="Porcel B.M."/>
            <person name="Segurens B."/>
            <person name="Daubin V."/>
            <person name="Anthouard V."/>
            <person name="Aiach N."/>
            <person name="Arnaiz O."/>
            <person name="Billaut A."/>
            <person name="Beisson J."/>
            <person name="Blanc I."/>
            <person name="Bouhouche K."/>
            <person name="Camara F."/>
            <person name="Duharcourt S."/>
            <person name="Guigo R."/>
            <person name="Gogendeau D."/>
            <person name="Katinka M."/>
            <person name="Keller A.-M."/>
            <person name="Kissmehl R."/>
            <person name="Klotz C."/>
            <person name="Koll F."/>
            <person name="Le Moue A."/>
            <person name="Lepere C."/>
            <person name="Malinsky S."/>
            <person name="Nowacki M."/>
            <person name="Nowak J.K."/>
            <person name="Plattner H."/>
            <person name="Poulain J."/>
            <person name="Ruiz F."/>
            <person name="Serrano V."/>
            <person name="Zagulski M."/>
            <person name="Dessen P."/>
            <person name="Betermier M."/>
            <person name="Weissenbach J."/>
            <person name="Scarpelli C."/>
            <person name="Schachter V."/>
            <person name="Sperling L."/>
            <person name="Meyer E."/>
            <person name="Cohen J."/>
            <person name="Wincker P."/>
        </authorList>
    </citation>
    <scope>NUCLEOTIDE SEQUENCE [LARGE SCALE GENOMIC DNA]</scope>
    <source>
        <strain evidence="4 5">Stock d4-2</strain>
    </source>
</reference>
<dbReference type="PROSITE" id="PS00018">
    <property type="entry name" value="EF_HAND_1"/>
    <property type="match status" value="2"/>
</dbReference>
<dbReference type="SUPFAM" id="SSF47473">
    <property type="entry name" value="EF-hand"/>
    <property type="match status" value="2"/>
</dbReference>
<proteinExistence type="predicted"/>
<keyword evidence="1" id="KW-0106">Calcium</keyword>